<evidence type="ECO:0000256" key="1">
    <source>
        <dbReference type="ARBA" id="ARBA00008591"/>
    </source>
</evidence>
<dbReference type="InterPro" id="IPR018445">
    <property type="entry name" value="Put_Phosphate_transp_reg"/>
</dbReference>
<reference evidence="3" key="1">
    <citation type="submission" date="2016-10" db="EMBL/GenBank/DDBJ databases">
        <authorList>
            <person name="Varghese N."/>
            <person name="Submissions S."/>
        </authorList>
    </citation>
    <scope>NUCLEOTIDE SEQUENCE [LARGE SCALE GENOMIC DNA]</scope>
    <source>
        <strain evidence="3">CGMCC 1.10223</strain>
    </source>
</reference>
<evidence type="ECO:0000313" key="2">
    <source>
        <dbReference type="EMBL" id="SFE67869.1"/>
    </source>
</evidence>
<name>A0A1I2CHL7_9BACL</name>
<dbReference type="PANTHER" id="PTHR37298:SF1">
    <property type="entry name" value="UPF0111 PROTEIN YKAA"/>
    <property type="match status" value="1"/>
</dbReference>
<sequence>MPKQNIQPVKGITMFKKKDIFFKTFEEMADALVVAVEYFSNGLSDLSDVSAFAKTMKEYESQCDKYVHTILKELNKTFITPIEREDIMALTSSLDDVLDGIEACASRFEMYNIKEKDEYIQLFGDILLRCAHQIKKAIYLLTQKKLLAIREPNIALNELENQADDLLRVCITSLFANVSDPIELMKRKEIYEMLEQTTDYCEDVANTLESIIMRNS</sequence>
<proteinExistence type="inferred from homology"/>
<dbReference type="Proteomes" id="UP000183410">
    <property type="component" value="Unassembled WGS sequence"/>
</dbReference>
<dbReference type="InterPro" id="IPR052912">
    <property type="entry name" value="UPF0111_domain"/>
</dbReference>
<evidence type="ECO:0000313" key="3">
    <source>
        <dbReference type="Proteomes" id="UP000183410"/>
    </source>
</evidence>
<comment type="similarity">
    <text evidence="1">Belongs to the UPF0111 family.</text>
</comment>
<dbReference type="Pfam" id="PF01865">
    <property type="entry name" value="PhoU_div"/>
    <property type="match status" value="1"/>
</dbReference>
<evidence type="ECO:0008006" key="4">
    <source>
        <dbReference type="Google" id="ProtNLM"/>
    </source>
</evidence>
<protein>
    <recommendedName>
        <fullName evidence="4">Phosphate transport regulator (Distant homolog of PhoU)</fullName>
    </recommendedName>
</protein>
<dbReference type="PANTHER" id="PTHR37298">
    <property type="entry name" value="UPF0111 PROTEIN YKAA"/>
    <property type="match status" value="1"/>
</dbReference>
<organism evidence="2 3">
    <name type="scientific">Paenibacillus algorifonticola</name>
    <dbReference type="NCBI Taxonomy" id="684063"/>
    <lineage>
        <taxon>Bacteria</taxon>
        <taxon>Bacillati</taxon>
        <taxon>Bacillota</taxon>
        <taxon>Bacilli</taxon>
        <taxon>Bacillales</taxon>
        <taxon>Paenibacillaceae</taxon>
        <taxon>Paenibacillus</taxon>
    </lineage>
</organism>
<dbReference type="EMBL" id="FONN01000005">
    <property type="protein sequence ID" value="SFE67869.1"/>
    <property type="molecule type" value="Genomic_DNA"/>
</dbReference>
<dbReference type="SUPFAM" id="SSF109755">
    <property type="entry name" value="PhoU-like"/>
    <property type="match status" value="1"/>
</dbReference>
<accession>A0A1I2CHL7</accession>
<dbReference type="AlphaFoldDB" id="A0A1I2CHL7"/>
<keyword evidence="3" id="KW-1185">Reference proteome</keyword>
<dbReference type="Gene3D" id="1.20.58.220">
    <property type="entry name" value="Phosphate transport system protein phou homolog 2, domain 2"/>
    <property type="match status" value="1"/>
</dbReference>
<dbReference type="InterPro" id="IPR038078">
    <property type="entry name" value="PhoU-like_sf"/>
</dbReference>
<gene>
    <name evidence="2" type="ORF">SAMN04487969_10584</name>
</gene>